<proteinExistence type="predicted"/>
<dbReference type="Proteomes" id="UP000241193">
    <property type="component" value="Unassembled WGS sequence"/>
</dbReference>
<reference evidence="5 6" key="1">
    <citation type="submission" date="2018-03" db="EMBL/GenBank/DDBJ databases">
        <authorList>
            <person name="Keele B.F."/>
        </authorList>
    </citation>
    <scope>NUCLEOTIDE SEQUENCE [LARGE SCALE GENOMIC DNA]</scope>
    <source>
        <strain evidence="5 6">D20</strain>
    </source>
</reference>
<evidence type="ECO:0000313" key="5">
    <source>
        <dbReference type="EMBL" id="PTD97014.1"/>
    </source>
</evidence>
<dbReference type="PROSITE" id="PS50110">
    <property type="entry name" value="RESPONSE_REGULATORY"/>
    <property type="match status" value="1"/>
</dbReference>
<dbReference type="Pfam" id="PF00990">
    <property type="entry name" value="GGDEF"/>
    <property type="match status" value="1"/>
</dbReference>
<accession>A0A2T4IGV7</accession>
<dbReference type="Gene3D" id="3.40.50.2300">
    <property type="match status" value="1"/>
</dbReference>
<dbReference type="Gene3D" id="3.30.70.270">
    <property type="match status" value="1"/>
</dbReference>
<feature type="domain" description="Response regulatory" evidence="2">
    <location>
        <begin position="1"/>
        <end position="114"/>
    </location>
</feature>
<dbReference type="InterPro" id="IPR035919">
    <property type="entry name" value="EAL_sf"/>
</dbReference>
<reference evidence="5 6" key="2">
    <citation type="submission" date="2018-04" db="EMBL/GenBank/DDBJ databases">
        <title>Thauera lacus sp. nov., isolated from an saline lake in Inner Mongolia, China.</title>
        <authorList>
            <person name="Liang Q.-Y."/>
        </authorList>
    </citation>
    <scope>NUCLEOTIDE SEQUENCE [LARGE SCALE GENOMIC DNA]</scope>
    <source>
        <strain evidence="5 6">D20</strain>
    </source>
</reference>
<keyword evidence="6" id="KW-1185">Reference proteome</keyword>
<evidence type="ECO:0000256" key="1">
    <source>
        <dbReference type="PROSITE-ProRule" id="PRU00169"/>
    </source>
</evidence>
<keyword evidence="1" id="KW-0597">Phosphoprotein</keyword>
<protein>
    <submittedName>
        <fullName evidence="5">GGDEF domain-containing response regulator</fullName>
    </submittedName>
</protein>
<dbReference type="InterPro" id="IPR029787">
    <property type="entry name" value="Nucleotide_cyclase"/>
</dbReference>
<dbReference type="Gene3D" id="3.20.20.450">
    <property type="entry name" value="EAL domain"/>
    <property type="match status" value="1"/>
</dbReference>
<dbReference type="InterPro" id="IPR043128">
    <property type="entry name" value="Rev_trsase/Diguanyl_cyclase"/>
</dbReference>
<dbReference type="CDD" id="cd17546">
    <property type="entry name" value="REC_hyHK_CKI1_RcsC-like"/>
    <property type="match status" value="1"/>
</dbReference>
<comment type="caution">
    <text evidence="5">The sequence shown here is derived from an EMBL/GenBank/DDBJ whole genome shotgun (WGS) entry which is preliminary data.</text>
</comment>
<dbReference type="InterPro" id="IPR052155">
    <property type="entry name" value="Biofilm_reg_signaling"/>
</dbReference>
<dbReference type="InterPro" id="IPR011006">
    <property type="entry name" value="CheY-like_superfamily"/>
</dbReference>
<dbReference type="SMART" id="SM00267">
    <property type="entry name" value="GGDEF"/>
    <property type="match status" value="1"/>
</dbReference>
<dbReference type="AlphaFoldDB" id="A0A2T4IGV7"/>
<dbReference type="PROSITE" id="PS50887">
    <property type="entry name" value="GGDEF"/>
    <property type="match status" value="1"/>
</dbReference>
<dbReference type="NCBIfam" id="TIGR00254">
    <property type="entry name" value="GGDEF"/>
    <property type="match status" value="1"/>
</dbReference>
<dbReference type="SMART" id="SM00448">
    <property type="entry name" value="REC"/>
    <property type="match status" value="1"/>
</dbReference>
<dbReference type="PROSITE" id="PS50883">
    <property type="entry name" value="EAL"/>
    <property type="match status" value="1"/>
</dbReference>
<dbReference type="Pfam" id="PF00072">
    <property type="entry name" value="Response_reg"/>
    <property type="match status" value="1"/>
</dbReference>
<dbReference type="Gene3D" id="3.30.450.20">
    <property type="entry name" value="PAS domain"/>
    <property type="match status" value="1"/>
</dbReference>
<dbReference type="GO" id="GO:0000160">
    <property type="term" value="P:phosphorelay signal transduction system"/>
    <property type="evidence" value="ECO:0007669"/>
    <property type="project" value="InterPro"/>
</dbReference>
<dbReference type="SUPFAM" id="SSF52172">
    <property type="entry name" value="CheY-like"/>
    <property type="match status" value="1"/>
</dbReference>
<dbReference type="SUPFAM" id="SSF55073">
    <property type="entry name" value="Nucleotide cyclase"/>
    <property type="match status" value="1"/>
</dbReference>
<evidence type="ECO:0000259" key="2">
    <source>
        <dbReference type="PROSITE" id="PS50110"/>
    </source>
</evidence>
<dbReference type="InterPro" id="IPR000160">
    <property type="entry name" value="GGDEF_dom"/>
</dbReference>
<evidence type="ECO:0000259" key="3">
    <source>
        <dbReference type="PROSITE" id="PS50883"/>
    </source>
</evidence>
<dbReference type="CDD" id="cd01949">
    <property type="entry name" value="GGDEF"/>
    <property type="match status" value="1"/>
</dbReference>
<dbReference type="PANTHER" id="PTHR44757:SF2">
    <property type="entry name" value="BIOFILM ARCHITECTURE MAINTENANCE PROTEIN MBAA"/>
    <property type="match status" value="1"/>
</dbReference>
<evidence type="ECO:0000259" key="4">
    <source>
        <dbReference type="PROSITE" id="PS50887"/>
    </source>
</evidence>
<dbReference type="CDD" id="cd01948">
    <property type="entry name" value="EAL"/>
    <property type="match status" value="1"/>
</dbReference>
<evidence type="ECO:0000313" key="6">
    <source>
        <dbReference type="Proteomes" id="UP000241193"/>
    </source>
</evidence>
<dbReference type="SMART" id="SM00052">
    <property type="entry name" value="EAL"/>
    <property type="match status" value="1"/>
</dbReference>
<dbReference type="InterPro" id="IPR001789">
    <property type="entry name" value="Sig_transdc_resp-reg_receiver"/>
</dbReference>
<dbReference type="InterPro" id="IPR035965">
    <property type="entry name" value="PAS-like_dom_sf"/>
</dbReference>
<feature type="domain" description="GGDEF" evidence="4">
    <location>
        <begin position="283"/>
        <end position="414"/>
    </location>
</feature>
<dbReference type="FunFam" id="3.20.20.450:FF:000001">
    <property type="entry name" value="Cyclic di-GMP phosphodiesterase yahA"/>
    <property type="match status" value="1"/>
</dbReference>
<organism evidence="5 6">
    <name type="scientific">Pseudothauera lacus</name>
    <dbReference type="NCBI Taxonomy" id="2136175"/>
    <lineage>
        <taxon>Bacteria</taxon>
        <taxon>Pseudomonadati</taxon>
        <taxon>Pseudomonadota</taxon>
        <taxon>Betaproteobacteria</taxon>
        <taxon>Rhodocyclales</taxon>
        <taxon>Zoogloeaceae</taxon>
        <taxon>Pseudothauera</taxon>
    </lineage>
</organism>
<dbReference type="EMBL" id="PZKC01000004">
    <property type="protein sequence ID" value="PTD97014.1"/>
    <property type="molecule type" value="Genomic_DNA"/>
</dbReference>
<name>A0A2T4IGV7_9RHOO</name>
<sequence>MVDDVKSSRMLIRGVLGKQGFTVLEAADGAEGVAVFERERPDVVLMDVQMPVMDGFEASRRIRELDRDEGTPIIMLTGAEDIQSIERAFEAGATDFITKPFSWPLLTQRIRYAIRSGQLMREVRHNRLREAAAQRIAQLGFWNWQPEADDFAWSAEVAEMLGCPLHSIATLEGFLKLVQSDDRERTRKAFQSAAASNLRVDLELRLSGCNGERVVRLIGERGVEGRDLHTFYGAIQNVTENRRTEALVDYLALHDELTGLANRRLFSQAIRQHLEKFRTEGSGCLLVAWIDLSRFHRHNDALGEAGGDALLAQVAQRLRMLAVDGLVARVGGDEFAALLHGSDPEALDPHLEHILDGLDHPFRVLDQETFLGFSAGVARFPEHSAEAEQLLTLAQEAQRIARAQGRRLVHCGEITAQMRNDTLSVERDLRRALQQKEFHLVYQPQMDLRLGRVVGVEALLRWRHPERGIVSPVEFIPILEESGMIDAVGAWVLDEACSQARHWELAGTPLRVGINLSPRQFHDTGLFDSIITATRKWGVAPKHIELEITESLAMQDPSRAIELLARLRGMGYKIAIDDFGIGYSSLEYLLRFPLDTIKVDRAFVRNVTESRADRAIVRAITVIAQTIGISTIAEGIETLRQCDFIEALGVNEIQGYLIGKPMSPADIERLITTFVRPGKGN</sequence>
<feature type="domain" description="EAL" evidence="3">
    <location>
        <begin position="422"/>
        <end position="675"/>
    </location>
</feature>
<dbReference type="Pfam" id="PF00563">
    <property type="entry name" value="EAL"/>
    <property type="match status" value="1"/>
</dbReference>
<gene>
    <name evidence="5" type="ORF">C8261_06365</name>
</gene>
<dbReference type="SUPFAM" id="SSF55785">
    <property type="entry name" value="PYP-like sensor domain (PAS domain)"/>
    <property type="match status" value="1"/>
</dbReference>
<dbReference type="PANTHER" id="PTHR44757">
    <property type="entry name" value="DIGUANYLATE CYCLASE DGCP"/>
    <property type="match status" value="1"/>
</dbReference>
<dbReference type="InterPro" id="IPR001633">
    <property type="entry name" value="EAL_dom"/>
</dbReference>
<feature type="modified residue" description="4-aspartylphosphate" evidence="1">
    <location>
        <position position="47"/>
    </location>
</feature>
<dbReference type="SUPFAM" id="SSF141868">
    <property type="entry name" value="EAL domain-like"/>
    <property type="match status" value="1"/>
</dbReference>